<comment type="similarity">
    <text evidence="1 9">Belongs to the MCM family.</text>
</comment>
<dbReference type="Proteomes" id="UP000253273">
    <property type="component" value="Chromosome"/>
</dbReference>
<dbReference type="FunFam" id="2.20.28.10:FF:000003">
    <property type="entry name" value="DNA helicase"/>
    <property type="match status" value="1"/>
</dbReference>
<dbReference type="SUPFAM" id="SSF50249">
    <property type="entry name" value="Nucleic acid-binding proteins"/>
    <property type="match status" value="1"/>
</dbReference>
<dbReference type="GO" id="GO:0005524">
    <property type="term" value="F:ATP binding"/>
    <property type="evidence" value="ECO:0007669"/>
    <property type="project" value="UniProtKB-KW"/>
</dbReference>
<keyword evidence="3" id="KW-0235">DNA replication</keyword>
<keyword evidence="12" id="KW-1185">Reference proteome</keyword>
<gene>
    <name evidence="11" type="ORF">DU500_09160</name>
</gene>
<evidence type="ECO:0000256" key="5">
    <source>
        <dbReference type="ARBA" id="ARBA00022801"/>
    </source>
</evidence>
<dbReference type="InterPro" id="IPR003593">
    <property type="entry name" value="AAA+_ATPase"/>
</dbReference>
<dbReference type="GO" id="GO:0003697">
    <property type="term" value="F:single-stranded DNA binding"/>
    <property type="evidence" value="ECO:0007669"/>
    <property type="project" value="TreeGrafter"/>
</dbReference>
<dbReference type="OrthoDB" id="6747at2157"/>
<dbReference type="EMBL" id="CP031150">
    <property type="protein sequence ID" value="AXG06582.1"/>
    <property type="molecule type" value="Genomic_DNA"/>
</dbReference>
<evidence type="ECO:0000256" key="4">
    <source>
        <dbReference type="ARBA" id="ARBA00022741"/>
    </source>
</evidence>
<dbReference type="Pfam" id="PF17855">
    <property type="entry name" value="MCM_lid"/>
    <property type="match status" value="1"/>
</dbReference>
<dbReference type="PRINTS" id="PR01657">
    <property type="entry name" value="MCMFAMILY"/>
</dbReference>
<dbReference type="AlphaFoldDB" id="A0A345E310"/>
<keyword evidence="4 9" id="KW-0547">Nucleotide-binding</keyword>
<keyword evidence="8 9" id="KW-0238">DNA-binding</keyword>
<evidence type="ECO:0000256" key="7">
    <source>
        <dbReference type="ARBA" id="ARBA00022840"/>
    </source>
</evidence>
<keyword evidence="5" id="KW-0378">Hydrolase</keyword>
<dbReference type="PROSITE" id="PS00847">
    <property type="entry name" value="MCM_1"/>
    <property type="match status" value="1"/>
</dbReference>
<dbReference type="InterPro" id="IPR033762">
    <property type="entry name" value="MCM_OB"/>
</dbReference>
<dbReference type="RefSeq" id="WP_114585720.1">
    <property type="nucleotide sequence ID" value="NZ_CP031150.1"/>
</dbReference>
<evidence type="ECO:0000256" key="9">
    <source>
        <dbReference type="RuleBase" id="RU004070"/>
    </source>
</evidence>
<dbReference type="GO" id="GO:0042555">
    <property type="term" value="C:MCM complex"/>
    <property type="evidence" value="ECO:0007669"/>
    <property type="project" value="TreeGrafter"/>
</dbReference>
<dbReference type="InterPro" id="IPR031327">
    <property type="entry name" value="MCM"/>
</dbReference>
<dbReference type="EC" id="3.6.4.12" evidence="2"/>
<feature type="domain" description="MCM C-terminal AAA(+) ATPase" evidence="10">
    <location>
        <begin position="300"/>
        <end position="507"/>
    </location>
</feature>
<accession>A0A345E310</accession>
<dbReference type="SUPFAM" id="SSF52540">
    <property type="entry name" value="P-loop containing nucleoside triphosphate hydrolases"/>
    <property type="match status" value="1"/>
</dbReference>
<keyword evidence="6 11" id="KW-0347">Helicase</keyword>
<reference evidence="11 12" key="1">
    <citation type="submission" date="2018-07" db="EMBL/GenBank/DDBJ databases">
        <title>Genome sequences of Haloplanus sp. CBA1113.</title>
        <authorList>
            <person name="Kim Y.B."/>
            <person name="Roh S.W."/>
        </authorList>
    </citation>
    <scope>NUCLEOTIDE SEQUENCE [LARGE SCALE GENOMIC DNA]</scope>
    <source>
        <strain evidence="11 12">CBA1113</strain>
    </source>
</reference>
<dbReference type="Pfam" id="PF00493">
    <property type="entry name" value="MCM"/>
    <property type="match status" value="1"/>
</dbReference>
<dbReference type="GO" id="GO:0017116">
    <property type="term" value="F:single-stranded DNA helicase activity"/>
    <property type="evidence" value="ECO:0007669"/>
    <property type="project" value="TreeGrafter"/>
</dbReference>
<protein>
    <recommendedName>
        <fullName evidence="2">DNA helicase</fullName>
        <ecNumber evidence="2">3.6.4.12</ecNumber>
    </recommendedName>
</protein>
<dbReference type="Gene3D" id="2.20.28.10">
    <property type="match status" value="1"/>
</dbReference>
<dbReference type="InterPro" id="IPR001208">
    <property type="entry name" value="MCM_dom"/>
</dbReference>
<keyword evidence="7 9" id="KW-0067">ATP-binding</keyword>
<dbReference type="GO" id="GO:0016787">
    <property type="term" value="F:hydrolase activity"/>
    <property type="evidence" value="ECO:0007669"/>
    <property type="project" value="UniProtKB-KW"/>
</dbReference>
<dbReference type="PANTHER" id="PTHR11630:SF66">
    <property type="entry name" value="DNA REPLICATION LICENSING FACTOR MCM4"/>
    <property type="match status" value="1"/>
</dbReference>
<dbReference type="Pfam" id="PF17207">
    <property type="entry name" value="MCM_OB"/>
    <property type="match status" value="1"/>
</dbReference>
<dbReference type="SMART" id="SM00350">
    <property type="entry name" value="MCM"/>
    <property type="match status" value="1"/>
</dbReference>
<dbReference type="InterPro" id="IPR027417">
    <property type="entry name" value="P-loop_NTPase"/>
</dbReference>
<dbReference type="GeneID" id="37283551"/>
<organism evidence="11 12">
    <name type="scientific">Haloplanus rubicundus</name>
    <dbReference type="NCBI Taxonomy" id="1547898"/>
    <lineage>
        <taxon>Archaea</taxon>
        <taxon>Methanobacteriati</taxon>
        <taxon>Methanobacteriota</taxon>
        <taxon>Stenosarchaea group</taxon>
        <taxon>Halobacteria</taxon>
        <taxon>Halobacteriales</taxon>
        <taxon>Haloferacaceae</taxon>
        <taxon>Haloplanus</taxon>
    </lineage>
</organism>
<dbReference type="Gene3D" id="2.40.50.140">
    <property type="entry name" value="Nucleic acid-binding proteins"/>
    <property type="match status" value="1"/>
</dbReference>
<dbReference type="GO" id="GO:0006260">
    <property type="term" value="P:DNA replication"/>
    <property type="evidence" value="ECO:0007669"/>
    <property type="project" value="UniProtKB-KW"/>
</dbReference>
<evidence type="ECO:0000313" key="12">
    <source>
        <dbReference type="Proteomes" id="UP000253273"/>
    </source>
</evidence>
<evidence type="ECO:0000256" key="1">
    <source>
        <dbReference type="ARBA" id="ARBA00008010"/>
    </source>
</evidence>
<dbReference type="PROSITE" id="PS50051">
    <property type="entry name" value="MCM_2"/>
    <property type="match status" value="1"/>
</dbReference>
<evidence type="ECO:0000256" key="3">
    <source>
        <dbReference type="ARBA" id="ARBA00022705"/>
    </source>
</evidence>
<dbReference type="SMART" id="SM00382">
    <property type="entry name" value="AAA"/>
    <property type="match status" value="1"/>
</dbReference>
<dbReference type="InterPro" id="IPR012340">
    <property type="entry name" value="NA-bd_OB-fold"/>
</dbReference>
<evidence type="ECO:0000256" key="6">
    <source>
        <dbReference type="ARBA" id="ARBA00022806"/>
    </source>
</evidence>
<sequence>MSVEDRCREALEAICHEAIEDLREEYPDERMLTIDWQDLAAYETDADTLGIGADQITLEGDRLDEDEEFGLNDVQGIASDVIARPETMRDAFEDALQSYGAEKDHVRPMARAKVEFVNLPEAATFAVGGFSPAEQVNRLITLEGQITKRTEVNPRLHEGEFECVRCGYNMRVPQPAFGKIREPPGGCRECDDGGFMRLDEERSQWVDYQKIRLQQPPEDAKGETEHIDIHLLDDLAGDERVEGGARTTFTGKHEPVYTGEVVYEKTVIGHGFTVEEGGLNDVDLSAFQDVIDELREDPERFERLVASFAPDHEGNWIEKAAIVLQLFAGWRRKSPDGAFHRGDSHIYLLGDPGVGKSNLLEAAYEKAPRGAITDGTGSSAAGLTASITKDSFSDEQFSIEAGTLVRANKGIAVVDELDKGDTSDLDALHSALEKQEVHVSKAGKNATLPARTALLAAGNPTGGHFDPTREIADQVDLQSPLLSRFDLILTMQTEEDEDQIRSIASKVIGARTTAGKLARGEEVDPERLEDVQGDISPEEFSAYLTRAKQCRPIPRDDAVEERMSEWFVETKTSLPERFADGMAGEGEYEGPPLPITVRKLDALQRLAEASARVRLSDTVEMRDVERVIPLIERSLADIGIAPRDNSAFGTVRDDIDAASVGLGD</sequence>
<dbReference type="PANTHER" id="PTHR11630">
    <property type="entry name" value="DNA REPLICATION LICENSING FACTOR MCM FAMILY MEMBER"/>
    <property type="match status" value="1"/>
</dbReference>
<evidence type="ECO:0000313" key="11">
    <source>
        <dbReference type="EMBL" id="AXG06582.1"/>
    </source>
</evidence>
<name>A0A345E310_9EURY</name>
<dbReference type="KEGG" id="haj:DU500_09160"/>
<dbReference type="InterPro" id="IPR018525">
    <property type="entry name" value="MCM_CS"/>
</dbReference>
<evidence type="ECO:0000256" key="2">
    <source>
        <dbReference type="ARBA" id="ARBA00012551"/>
    </source>
</evidence>
<dbReference type="InterPro" id="IPR041562">
    <property type="entry name" value="MCM_lid"/>
</dbReference>
<evidence type="ECO:0000259" key="10">
    <source>
        <dbReference type="PROSITE" id="PS50051"/>
    </source>
</evidence>
<proteinExistence type="inferred from homology"/>
<evidence type="ECO:0000256" key="8">
    <source>
        <dbReference type="ARBA" id="ARBA00023125"/>
    </source>
</evidence>
<dbReference type="Gene3D" id="3.40.50.300">
    <property type="entry name" value="P-loop containing nucleotide triphosphate hydrolases"/>
    <property type="match status" value="1"/>
</dbReference>